<evidence type="ECO:0000256" key="1">
    <source>
        <dbReference type="ARBA" id="ARBA00009861"/>
    </source>
</evidence>
<organism evidence="5 6">
    <name type="scientific">Urochloa decumbens</name>
    <dbReference type="NCBI Taxonomy" id="240449"/>
    <lineage>
        <taxon>Eukaryota</taxon>
        <taxon>Viridiplantae</taxon>
        <taxon>Streptophyta</taxon>
        <taxon>Embryophyta</taxon>
        <taxon>Tracheophyta</taxon>
        <taxon>Spermatophyta</taxon>
        <taxon>Magnoliopsida</taxon>
        <taxon>Liliopsida</taxon>
        <taxon>Poales</taxon>
        <taxon>Poaceae</taxon>
        <taxon>PACMAD clade</taxon>
        <taxon>Panicoideae</taxon>
        <taxon>Panicodae</taxon>
        <taxon>Paniceae</taxon>
        <taxon>Melinidinae</taxon>
        <taxon>Urochloa</taxon>
    </lineage>
</organism>
<evidence type="ECO:0000313" key="4">
    <source>
        <dbReference type="EMBL" id="CAM0150087.1"/>
    </source>
</evidence>
<dbReference type="EMBL" id="CAXIPR030002820">
    <property type="protein sequence ID" value="CAM0150087.1"/>
    <property type="molecule type" value="Genomic_DNA"/>
</dbReference>
<dbReference type="FunFam" id="3.30.559.10:FF:000008">
    <property type="entry name" value="Tryptamine hydroxycinnamoyl transferase"/>
    <property type="match status" value="1"/>
</dbReference>
<dbReference type="EMBL" id="CAXIPR030003218">
    <property type="protein sequence ID" value="CAM0150507.1"/>
    <property type="molecule type" value="Genomic_DNA"/>
</dbReference>
<comment type="similarity">
    <text evidence="1">Belongs to the plant acyltransferase family.</text>
</comment>
<evidence type="ECO:0000313" key="5">
    <source>
        <dbReference type="EMBL" id="CAM0150507.1"/>
    </source>
</evidence>
<protein>
    <submittedName>
        <fullName evidence="5">Uncharacterized protein</fullName>
    </submittedName>
</protein>
<keyword evidence="2" id="KW-0808">Transferase</keyword>
<comment type="caution">
    <text evidence="5">The sequence shown here is derived from an EMBL/GenBank/DDBJ whole genome shotgun (WGS) entry which is preliminary data.</text>
</comment>
<name>A0ABC9H955_9POAL</name>
<dbReference type="AlphaFoldDB" id="A0ABC9H955"/>
<evidence type="ECO:0000313" key="6">
    <source>
        <dbReference type="Proteomes" id="UP001497457"/>
    </source>
</evidence>
<reference evidence="5 6" key="1">
    <citation type="submission" date="2024-10" db="EMBL/GenBank/DDBJ databases">
        <authorList>
            <person name="Ryan C."/>
        </authorList>
    </citation>
    <scope>NUCLEOTIDE SEQUENCE [LARGE SCALE GENOMIC DNA]</scope>
</reference>
<keyword evidence="6" id="KW-1185">Reference proteome</keyword>
<dbReference type="InterPro" id="IPR050317">
    <property type="entry name" value="Plant_Fungal_Acyltransferase"/>
</dbReference>
<dbReference type="Gene3D" id="3.30.559.10">
    <property type="entry name" value="Chloramphenicol acetyltransferase-like domain"/>
    <property type="match status" value="2"/>
</dbReference>
<dbReference type="Pfam" id="PF02458">
    <property type="entry name" value="Transferase"/>
    <property type="match status" value="1"/>
</dbReference>
<dbReference type="PANTHER" id="PTHR31642">
    <property type="entry name" value="TRICHOTHECENE 3-O-ACETYLTRANSFERASE"/>
    <property type="match status" value="1"/>
</dbReference>
<keyword evidence="3" id="KW-0012">Acyltransferase</keyword>
<accession>A0ABC9H955</accession>
<dbReference type="GO" id="GO:0016747">
    <property type="term" value="F:acyltransferase activity, transferring groups other than amino-acyl groups"/>
    <property type="evidence" value="ECO:0007669"/>
    <property type="project" value="UniProtKB-ARBA"/>
</dbReference>
<proteinExistence type="inferred from homology"/>
<dbReference type="Proteomes" id="UP001497457">
    <property type="component" value="Unassembled WGS sequence"/>
</dbReference>
<evidence type="ECO:0000256" key="3">
    <source>
        <dbReference type="ARBA" id="ARBA00023315"/>
    </source>
</evidence>
<sequence>MRRRLLSPSPPAPCVTDRSIRMAPLTAFDRTSADSFIPIVLAWNAPTPDNDSLINGLLATVARYPHLVGRMGADKRGRRCFLLNNAGMLVIEATAYVDLADALAAQGMSSHVYELYPKADKGLEHVKARLVFQSKLEATEAFGELHGRNIYDGCYHLDIKWGLLEEKRHPKTRASSSSNLFQASVRSSGAKEHAPVTGLSVVVATTTDIVTGVIKLELPTSCTMLGSDVDFSGKYIAAISQPMKVVCEGVPAPEGSTQTSSPMPTLASTCSMEYPCYHIEALASADISNAATTVFSSSLQTGVPFPSSALEMLVKPSCKDLLYGCNINNYELLGDSVPLDMRGKSTLVLWPMLMKWLEQQPWPPPAGLEPTSGDAYPRPLQWPFFHLAEGFNIEWSCFPWKPPWPPPAYIDFNFLPATKMVEGTSMSFFFTAWDAAVCTGGTAVLPSPFTERAAVAIPLSPPAPASNHCMFWGEDGDDRSTRRYDVIPTGRIESFTVHFPEDLITGLKARVGAPCSTFQCLLAHAWNKVIPVRSVPPGKLTQVRVTVNCRSRASPPAPANFFGNMVLWAFPRMHASDLLFSSYATVVGAIREAVAFIDAEYIQSFVDFAETTERGGEKLPSMGLMMGTVLCPDLEVDSWLGFRFHDLDFGCGPSCAFLPPDLPIEGLMFFTPPTVPSSGINLFLVLHNEHVEAFKQICYTMDMD</sequence>
<dbReference type="InterPro" id="IPR023213">
    <property type="entry name" value="CAT-like_dom_sf"/>
</dbReference>
<gene>
    <name evidence="4" type="ORF">URODEC1_LOCUS123204</name>
    <name evidence="5" type="ORF">URODEC1_LOCUS123582</name>
</gene>
<dbReference type="PANTHER" id="PTHR31642:SF278">
    <property type="entry name" value="TRYPTAMINE HYDROXYCINNAMOYLTRANSFERASE 1"/>
    <property type="match status" value="1"/>
</dbReference>
<evidence type="ECO:0000256" key="2">
    <source>
        <dbReference type="ARBA" id="ARBA00022679"/>
    </source>
</evidence>